<name>A0A4R2P2A6_9BACL</name>
<organism evidence="1 2">
    <name type="scientific">Scopulibacillus darangshiensis</name>
    <dbReference type="NCBI Taxonomy" id="442528"/>
    <lineage>
        <taxon>Bacteria</taxon>
        <taxon>Bacillati</taxon>
        <taxon>Bacillota</taxon>
        <taxon>Bacilli</taxon>
        <taxon>Bacillales</taxon>
        <taxon>Sporolactobacillaceae</taxon>
        <taxon>Scopulibacillus</taxon>
    </lineage>
</organism>
<evidence type="ECO:0000313" key="2">
    <source>
        <dbReference type="Proteomes" id="UP000295416"/>
    </source>
</evidence>
<protein>
    <submittedName>
        <fullName evidence="1">Uncharacterized protein</fullName>
    </submittedName>
</protein>
<proteinExistence type="predicted"/>
<keyword evidence="2" id="KW-1185">Reference proteome</keyword>
<dbReference type="Proteomes" id="UP000295416">
    <property type="component" value="Unassembled WGS sequence"/>
</dbReference>
<dbReference type="AlphaFoldDB" id="A0A4R2P2A6"/>
<dbReference type="RefSeq" id="WP_132746331.1">
    <property type="nucleotide sequence ID" value="NZ_SLXK01000015.1"/>
</dbReference>
<accession>A0A4R2P2A6</accession>
<reference evidence="1 2" key="1">
    <citation type="submission" date="2019-03" db="EMBL/GenBank/DDBJ databases">
        <title>Genomic Encyclopedia of Type Strains, Phase IV (KMG-IV): sequencing the most valuable type-strain genomes for metagenomic binning, comparative biology and taxonomic classification.</title>
        <authorList>
            <person name="Goeker M."/>
        </authorList>
    </citation>
    <scope>NUCLEOTIDE SEQUENCE [LARGE SCALE GENOMIC DNA]</scope>
    <source>
        <strain evidence="1 2">DSM 19377</strain>
    </source>
</reference>
<comment type="caution">
    <text evidence="1">The sequence shown here is derived from an EMBL/GenBank/DDBJ whole genome shotgun (WGS) entry which is preliminary data.</text>
</comment>
<gene>
    <name evidence="1" type="ORF">EV207_11579</name>
</gene>
<dbReference type="EMBL" id="SLXK01000015">
    <property type="protein sequence ID" value="TCP28843.1"/>
    <property type="molecule type" value="Genomic_DNA"/>
</dbReference>
<dbReference type="OrthoDB" id="2988570at2"/>
<sequence>MGTIIKNIAFLDLTEASEDTLKEIKAIKKVAFMVYNKKFEPFMAKISFHEIASSAKVSGKFSLINGKLELDDSFVSSMKEPMFFLVNGKMIVKPDVNADMIDQAISGLLINGKIYCPESVQAALQQKVEQNNGKMVAYMDNALLETGEVTIDNDYLRQLKSKTNLAVAGEVNMIEDLDLSLFDEKLDQIQFLNGAVVLEDYLEVLSPKLVKTSSKIITVPKGFTYIGEDIHLDASEIARYEHAKLFVAGSIYLDESVSKEDVKNHIDEFKTEDAIYCRTELKAGILQKCDPSVKVVAYSGTLRVVEGEHKLTQPELDYTENKITFIVNGVLEVARNVDPKVLYDKLERLDLNGVATGSSEQCGVLQTKIGVKNGVIEGNDEENEIEDTDIPEGDDSYISNVAHLKL</sequence>
<evidence type="ECO:0000313" key="1">
    <source>
        <dbReference type="EMBL" id="TCP28843.1"/>
    </source>
</evidence>